<proteinExistence type="predicted"/>
<dbReference type="RefSeq" id="WP_098075381.1">
    <property type="nucleotide sequence ID" value="NZ_PDEQ01000004.1"/>
</dbReference>
<sequence length="830" mass="92814">MQRTLAPFAVLCACLLVLTGCAGSSPVSSDASSASASSSSSSDDLKPFSKVVPDDAETNEGLLTTHFNEEDLFLSIPDSVLGREILTISRASQAPDGLAYGGEKVNTQVLRWQRRGDKVLLRVVSYENIADEDDPVYRAVQNSNFEPIVQAFDVKALTEDSTGVVIEATDLFASDVPALGLPQQARKQYKVRRLDTDRSFITGVKSFPENTDVETVLTYQAQEPPSNESTGTLSVAMNHSFVLLPKQPMQARLCDDRVGYFSVERTDYSSDKQKAAEECVITRWRLEPSDPEAYADGEVVEPVEPIVYYIDPATPEKWRPYLKQGVEDWQVAFERAGFKNAIIAKDPPTAEEDPDFDPDDVRYSTIRYFASDIPNAYGPHVHDPRSGEILESDIGWYHNVMNLLRNWYFVQTAAINPSARGPVFDDEVMGELIRFVSAHEVGHTIGLPHNWGSSYAVPVDSLRSPSYTSEHGTAPSIMDYARFNYVAQPGDGVTQFGPRVGEYDKWAVNFGYRDLGIDDKKADAQVWDDRIREKAGDPVYFYGRQTLTKVDPRSQNEDLTNDAVEASRLGIANLKRILPNLIEWTREDGADYATLEELYGAVLNQWGRYMGHVGSYVGGIYDTPKTYTQDGVVFEPVPANRQREAMAFLVEEGLQTPTWMLETDILRRIEHAGAVDRIRDAQMNVVEMMLEPRRMARLIESEALANGEETYTLNAMLTDLRDGVWAETDAGDDVGPFRRNLQRGYLEEMADLMTETVDNPDIPDAFADYVQFTPVTVEQSDIRAAVRGQLTALQDDVQRALRGRNDMATEQHYEDVLVRIDNILNPDSAD</sequence>
<accession>A0A2A8CXW8</accession>
<evidence type="ECO:0000256" key="1">
    <source>
        <dbReference type="SAM" id="MobiDB-lite"/>
    </source>
</evidence>
<dbReference type="PROSITE" id="PS51257">
    <property type="entry name" value="PROKAR_LIPOPROTEIN"/>
    <property type="match status" value="1"/>
</dbReference>
<reference evidence="6 7" key="1">
    <citation type="submission" date="2017-10" db="EMBL/GenBank/DDBJ databases">
        <title>Draft genome of Longibacter Salinarum.</title>
        <authorList>
            <person name="Goh K.M."/>
            <person name="Shamsir M.S."/>
            <person name="Lim S.W."/>
        </authorList>
    </citation>
    <scope>NUCLEOTIDE SEQUENCE [LARGE SCALE GENOMIC DNA]</scope>
    <source>
        <strain evidence="6 7">KCTC 52045</strain>
    </source>
</reference>
<dbReference type="CDD" id="cd04276">
    <property type="entry name" value="ZnMc_MMP_like_2"/>
    <property type="match status" value="1"/>
</dbReference>
<feature type="domain" description="DUF5118" evidence="5">
    <location>
        <begin position="46"/>
        <end position="93"/>
    </location>
</feature>
<evidence type="ECO:0000259" key="4">
    <source>
        <dbReference type="Pfam" id="PF17148"/>
    </source>
</evidence>
<feature type="domain" description="EcxA zinc-binding" evidence="3">
    <location>
        <begin position="423"/>
        <end position="729"/>
    </location>
</feature>
<dbReference type="InterPro" id="IPR032534">
    <property type="entry name" value="EcxA_zinc-bd"/>
</dbReference>
<dbReference type="GO" id="GO:0008237">
    <property type="term" value="F:metallopeptidase activity"/>
    <property type="evidence" value="ECO:0007669"/>
    <property type="project" value="UniProtKB-KW"/>
</dbReference>
<feature type="compositionally biased region" description="Low complexity" evidence="1">
    <location>
        <begin position="26"/>
        <end position="42"/>
    </location>
</feature>
<organism evidence="6 7">
    <name type="scientific">Longibacter salinarum</name>
    <dbReference type="NCBI Taxonomy" id="1850348"/>
    <lineage>
        <taxon>Bacteria</taxon>
        <taxon>Pseudomonadati</taxon>
        <taxon>Rhodothermota</taxon>
        <taxon>Rhodothermia</taxon>
        <taxon>Rhodothermales</taxon>
        <taxon>Salisaetaceae</taxon>
        <taxon>Longibacter</taxon>
    </lineage>
</organism>
<feature type="signal peptide" evidence="2">
    <location>
        <begin position="1"/>
        <end position="22"/>
    </location>
</feature>
<feature type="domain" description="DUF5117" evidence="4">
    <location>
        <begin position="102"/>
        <end position="289"/>
    </location>
</feature>
<dbReference type="Pfam" id="PF16313">
    <property type="entry name" value="DUF4953"/>
    <property type="match status" value="1"/>
</dbReference>
<dbReference type="GO" id="GO:0006508">
    <property type="term" value="P:proteolysis"/>
    <property type="evidence" value="ECO:0007669"/>
    <property type="project" value="UniProtKB-KW"/>
</dbReference>
<comment type="caution">
    <text evidence="6">The sequence shown here is derived from an EMBL/GenBank/DDBJ whole genome shotgun (WGS) entry which is preliminary data.</text>
</comment>
<feature type="chain" id="PRO_5012608516" evidence="2">
    <location>
        <begin position="23"/>
        <end position="830"/>
    </location>
</feature>
<dbReference type="Pfam" id="PF17162">
    <property type="entry name" value="DUF5118"/>
    <property type="match status" value="1"/>
</dbReference>
<evidence type="ECO:0000259" key="5">
    <source>
        <dbReference type="Pfam" id="PF17162"/>
    </source>
</evidence>
<keyword evidence="7" id="KW-1185">Reference proteome</keyword>
<dbReference type="PANTHER" id="PTHR38478:SF1">
    <property type="entry name" value="ZINC DEPENDENT METALLOPROTEASE DOMAIN LIPOPROTEIN"/>
    <property type="match status" value="1"/>
</dbReference>
<dbReference type="OrthoDB" id="9776599at2"/>
<evidence type="ECO:0000256" key="2">
    <source>
        <dbReference type="SAM" id="SignalP"/>
    </source>
</evidence>
<keyword evidence="6" id="KW-0645">Protease</keyword>
<name>A0A2A8CXW8_9BACT</name>
<dbReference type="InterPro" id="IPR033413">
    <property type="entry name" value="DUF5117"/>
</dbReference>
<evidence type="ECO:0000313" key="6">
    <source>
        <dbReference type="EMBL" id="PEN13461.1"/>
    </source>
</evidence>
<evidence type="ECO:0000313" key="7">
    <source>
        <dbReference type="Proteomes" id="UP000220102"/>
    </source>
</evidence>
<dbReference type="EMBL" id="PDEQ01000004">
    <property type="protein sequence ID" value="PEN13461.1"/>
    <property type="molecule type" value="Genomic_DNA"/>
</dbReference>
<dbReference type="Pfam" id="PF17148">
    <property type="entry name" value="DUF5117"/>
    <property type="match status" value="1"/>
</dbReference>
<dbReference type="AlphaFoldDB" id="A0A2A8CXW8"/>
<keyword evidence="6" id="KW-0482">Metalloprotease</keyword>
<dbReference type="InterPro" id="IPR033428">
    <property type="entry name" value="DUF5118"/>
</dbReference>
<feature type="region of interest" description="Disordered" evidence="1">
    <location>
        <begin position="26"/>
        <end position="51"/>
    </location>
</feature>
<dbReference type="Proteomes" id="UP000220102">
    <property type="component" value="Unassembled WGS sequence"/>
</dbReference>
<gene>
    <name evidence="6" type="ORF">CRI94_09070</name>
</gene>
<dbReference type="SUPFAM" id="SSF55486">
    <property type="entry name" value="Metalloproteases ('zincins'), catalytic domain"/>
    <property type="match status" value="1"/>
</dbReference>
<keyword evidence="2" id="KW-0732">Signal</keyword>
<evidence type="ECO:0000259" key="3">
    <source>
        <dbReference type="Pfam" id="PF16313"/>
    </source>
</evidence>
<dbReference type="InterPro" id="IPR034032">
    <property type="entry name" value="Zn_MMP-like_bac"/>
</dbReference>
<keyword evidence="6" id="KW-0378">Hydrolase</keyword>
<dbReference type="PANTHER" id="PTHR38478">
    <property type="entry name" value="PEPTIDASE M1A AND M12B"/>
    <property type="match status" value="1"/>
</dbReference>
<protein>
    <submittedName>
        <fullName evidence="6">Zinc-dependent metalloprotease</fullName>
    </submittedName>
</protein>